<name>T5A1V3_OPHSC</name>
<evidence type="ECO:0000313" key="9">
    <source>
        <dbReference type="Proteomes" id="UP000019374"/>
    </source>
</evidence>
<evidence type="ECO:0000259" key="7">
    <source>
        <dbReference type="PROSITE" id="PS51471"/>
    </source>
</evidence>
<gene>
    <name evidence="8" type="ORF">OCS_04882</name>
</gene>
<evidence type="ECO:0000256" key="4">
    <source>
        <dbReference type="ARBA" id="ARBA00023004"/>
    </source>
</evidence>
<evidence type="ECO:0000256" key="3">
    <source>
        <dbReference type="ARBA" id="ARBA00023002"/>
    </source>
</evidence>
<reference evidence="8 9" key="1">
    <citation type="journal article" date="2013" name="Chin. Sci. Bull.">
        <title>Genome survey uncovers the secrets of sex and lifestyle in caterpillar fungus.</title>
        <authorList>
            <person name="Hu X."/>
            <person name="Zhang Y."/>
            <person name="Xiao G."/>
            <person name="Zheng P."/>
            <person name="Xia Y."/>
            <person name="Zhang X."/>
            <person name="St Leger R.J."/>
            <person name="Liu X."/>
            <person name="Wang C."/>
        </authorList>
    </citation>
    <scope>NUCLEOTIDE SEQUENCE [LARGE SCALE GENOMIC DNA]</scope>
    <source>
        <strain evidence="9">Co18 / CGMCC 3.14243</strain>
        <tissue evidence="8">Fruit-body</tissue>
    </source>
</reference>
<dbReference type="InterPro" id="IPR027443">
    <property type="entry name" value="IPNS-like_sf"/>
</dbReference>
<dbReference type="InterPro" id="IPR026992">
    <property type="entry name" value="DIOX_N"/>
</dbReference>
<dbReference type="AlphaFoldDB" id="T5A1V3"/>
<keyword evidence="3 5" id="KW-0560">Oxidoreductase</keyword>
<dbReference type="OrthoDB" id="288590at2759"/>
<dbReference type="GO" id="GO:0044283">
    <property type="term" value="P:small molecule biosynthetic process"/>
    <property type="evidence" value="ECO:0007669"/>
    <property type="project" value="UniProtKB-ARBA"/>
</dbReference>
<feature type="domain" description="Fe2OG dioxygenase" evidence="7">
    <location>
        <begin position="185"/>
        <end position="297"/>
    </location>
</feature>
<dbReference type="SUPFAM" id="SSF51197">
    <property type="entry name" value="Clavaminate synthase-like"/>
    <property type="match status" value="1"/>
</dbReference>
<accession>T5A1V3</accession>
<evidence type="ECO:0000313" key="8">
    <source>
        <dbReference type="EMBL" id="EQK99404.1"/>
    </source>
</evidence>
<evidence type="ECO:0000256" key="6">
    <source>
        <dbReference type="SAM" id="MobiDB-lite"/>
    </source>
</evidence>
<dbReference type="PANTHER" id="PTHR10209">
    <property type="entry name" value="OXIDOREDUCTASE, 2OG-FE II OXYGENASE FAMILY PROTEIN"/>
    <property type="match status" value="1"/>
</dbReference>
<sequence length="352" mass="39338">MATDAAVSGEGLLIPLIDFQRFLHGSPAERATTAKAMLDGFQTAGFVYLENHSMPADKLRHTFSRSADFFDQSLAAKLELSWTTPEANRGYSSPGREKVTQLQDMASVEKMRSEVPDLKESFEMGRDSDPAHGNPWPRDEGKLEGFRADMVDFFDRCQQMHQDVMRAVALGMGLDEAYFDAFIDDADNTLRLLHYPEVKADVFRANPGQVRAGEHSDYGSVTLLFQDNRGGLQVRSPNGRFVDATPIEGTVVINAGDLLARWSNDTIKSTLHRVVEPPRKEGEEYPARYSIAFVSPPSLSLALTRRGGRYFCNPNFKELIETLPGTYATEQDKKYGGVNCGDYLVQRLKMTY</sequence>
<evidence type="ECO:0000256" key="1">
    <source>
        <dbReference type="ARBA" id="ARBA00008056"/>
    </source>
</evidence>
<dbReference type="EMBL" id="KE653365">
    <property type="protein sequence ID" value="EQK99404.1"/>
    <property type="molecule type" value="Genomic_DNA"/>
</dbReference>
<comment type="similarity">
    <text evidence="1 5">Belongs to the iron/ascorbate-dependent oxidoreductase family.</text>
</comment>
<feature type="region of interest" description="Disordered" evidence="6">
    <location>
        <begin position="122"/>
        <end position="141"/>
    </location>
</feature>
<dbReference type="Proteomes" id="UP000019374">
    <property type="component" value="Unassembled WGS sequence"/>
</dbReference>
<keyword evidence="2 5" id="KW-0479">Metal-binding</keyword>
<dbReference type="PRINTS" id="PR00682">
    <property type="entry name" value="IPNSYNTHASE"/>
</dbReference>
<dbReference type="InterPro" id="IPR044861">
    <property type="entry name" value="IPNS-like_FE2OG_OXY"/>
</dbReference>
<proteinExistence type="inferred from homology"/>
<dbReference type="Gene3D" id="2.60.120.330">
    <property type="entry name" value="B-lactam Antibiotic, Isopenicillin N Synthase, Chain"/>
    <property type="match status" value="1"/>
</dbReference>
<organism evidence="8 9">
    <name type="scientific">Ophiocordyceps sinensis (strain Co18 / CGMCC 3.14243)</name>
    <name type="common">Yarsagumba caterpillar fungus</name>
    <name type="synonym">Hirsutella sinensis</name>
    <dbReference type="NCBI Taxonomy" id="911162"/>
    <lineage>
        <taxon>Eukaryota</taxon>
        <taxon>Fungi</taxon>
        <taxon>Dikarya</taxon>
        <taxon>Ascomycota</taxon>
        <taxon>Pezizomycotina</taxon>
        <taxon>Sordariomycetes</taxon>
        <taxon>Hypocreomycetidae</taxon>
        <taxon>Hypocreales</taxon>
        <taxon>Ophiocordycipitaceae</taxon>
        <taxon>Ophiocordyceps</taxon>
    </lineage>
</organism>
<dbReference type="eggNOG" id="KOG0143">
    <property type="taxonomic scope" value="Eukaryota"/>
</dbReference>
<dbReference type="HOGENOM" id="CLU_010119_6_1_1"/>
<keyword evidence="4 5" id="KW-0408">Iron</keyword>
<dbReference type="PROSITE" id="PS51471">
    <property type="entry name" value="FE2OG_OXY"/>
    <property type="match status" value="1"/>
</dbReference>
<dbReference type="GO" id="GO:0046872">
    <property type="term" value="F:metal ion binding"/>
    <property type="evidence" value="ECO:0007669"/>
    <property type="project" value="UniProtKB-KW"/>
</dbReference>
<dbReference type="Pfam" id="PF03171">
    <property type="entry name" value="2OG-FeII_Oxy"/>
    <property type="match status" value="1"/>
</dbReference>
<dbReference type="PANTHER" id="PTHR10209:SF804">
    <property type="entry name" value="FE2OG DIOXYGENASE DOMAIN-CONTAINING PROTEIN"/>
    <property type="match status" value="1"/>
</dbReference>
<evidence type="ECO:0000256" key="5">
    <source>
        <dbReference type="RuleBase" id="RU003682"/>
    </source>
</evidence>
<protein>
    <submittedName>
        <fullName evidence="8">2OG-Fe(II) oxygenase</fullName>
    </submittedName>
</protein>
<dbReference type="InterPro" id="IPR005123">
    <property type="entry name" value="Oxoglu/Fe-dep_dioxygenase_dom"/>
</dbReference>
<dbReference type="Pfam" id="PF14226">
    <property type="entry name" value="DIOX_N"/>
    <property type="match status" value="1"/>
</dbReference>
<dbReference type="GO" id="GO:0016491">
    <property type="term" value="F:oxidoreductase activity"/>
    <property type="evidence" value="ECO:0007669"/>
    <property type="project" value="UniProtKB-KW"/>
</dbReference>
<evidence type="ECO:0000256" key="2">
    <source>
        <dbReference type="ARBA" id="ARBA00022723"/>
    </source>
</evidence>
<dbReference type="FunFam" id="2.60.120.330:FF:000030">
    <property type="entry name" value="Thymine dioxygenase"/>
    <property type="match status" value="1"/>
</dbReference>